<name>A0A511Z1Z8_9CELL</name>
<organism evidence="6 7">
    <name type="scientific">Actinotalea fermentans</name>
    <dbReference type="NCBI Taxonomy" id="43671"/>
    <lineage>
        <taxon>Bacteria</taxon>
        <taxon>Bacillati</taxon>
        <taxon>Actinomycetota</taxon>
        <taxon>Actinomycetes</taxon>
        <taxon>Micrococcales</taxon>
        <taxon>Cellulomonadaceae</taxon>
        <taxon>Actinotalea</taxon>
    </lineage>
</organism>
<dbReference type="RefSeq" id="WP_052113445.1">
    <property type="nucleotide sequence ID" value="NZ_BJYK01000012.1"/>
</dbReference>
<feature type="domain" description="NADPH-dependent reductive aminase-like C-terminal" evidence="5">
    <location>
        <begin position="180"/>
        <end position="305"/>
    </location>
</feature>
<sequence>MRVETVPETEEDPMSRQHTPPTVAVLGLGPMGSAVASALARAGLATVAWNRTPSRAEPLRDLGVVVAATPDDAVRAADVTFAVLRDHATTRALLASIDPSALAGSVVVNAASATPMQARETTRWATDRGIRLLAAAIMVPTPLVGTEDALVLYSGDPDLFSASHDARAALGGEGRYVGDDPGAASLLDVAMLEVFFTGMTGFLHAAAMVGASGVSAARFLPLARSMVEILPATLTELARDVDAGEHPGAQDRIAMELAALEHVHATASDAGLDLRLPSLLRDLAASAVEAGHGDDGWSRVVDLLRDPRARDDRARGRATDGQLTVPPSSVQ</sequence>
<dbReference type="InterPro" id="IPR013328">
    <property type="entry name" value="6PGD_dom2"/>
</dbReference>
<dbReference type="Gene3D" id="1.10.1040.10">
    <property type="entry name" value="N-(1-d-carboxylethyl)-l-norvaline Dehydrogenase, domain 2"/>
    <property type="match status" value="1"/>
</dbReference>
<protein>
    <submittedName>
        <fullName evidence="6">6-phosphogluconate dehydrogenase</fullName>
    </submittedName>
</protein>
<dbReference type="Proteomes" id="UP000321484">
    <property type="component" value="Unassembled WGS sequence"/>
</dbReference>
<evidence type="ECO:0000256" key="3">
    <source>
        <dbReference type="SAM" id="MobiDB-lite"/>
    </source>
</evidence>
<feature type="region of interest" description="Disordered" evidence="3">
    <location>
        <begin position="1"/>
        <end position="22"/>
    </location>
</feature>
<dbReference type="InterPro" id="IPR008927">
    <property type="entry name" value="6-PGluconate_DH-like_C_sf"/>
</dbReference>
<dbReference type="InterPro" id="IPR015815">
    <property type="entry name" value="HIBADH-related"/>
</dbReference>
<dbReference type="EMBL" id="BJYK01000012">
    <property type="protein sequence ID" value="GEN81478.1"/>
    <property type="molecule type" value="Genomic_DNA"/>
</dbReference>
<proteinExistence type="inferred from homology"/>
<dbReference type="GO" id="GO:0016491">
    <property type="term" value="F:oxidoreductase activity"/>
    <property type="evidence" value="ECO:0007669"/>
    <property type="project" value="UniProtKB-KW"/>
</dbReference>
<dbReference type="SUPFAM" id="SSF51735">
    <property type="entry name" value="NAD(P)-binding Rossmann-fold domains"/>
    <property type="match status" value="1"/>
</dbReference>
<dbReference type="Pfam" id="PF03446">
    <property type="entry name" value="NAD_binding_2"/>
    <property type="match status" value="1"/>
</dbReference>
<evidence type="ECO:0000256" key="1">
    <source>
        <dbReference type="ARBA" id="ARBA00009080"/>
    </source>
</evidence>
<keyword evidence="7" id="KW-1185">Reference proteome</keyword>
<dbReference type="InterPro" id="IPR036291">
    <property type="entry name" value="NAD(P)-bd_dom_sf"/>
</dbReference>
<evidence type="ECO:0000259" key="5">
    <source>
        <dbReference type="Pfam" id="PF21761"/>
    </source>
</evidence>
<dbReference type="GO" id="GO:0050661">
    <property type="term" value="F:NADP binding"/>
    <property type="evidence" value="ECO:0007669"/>
    <property type="project" value="InterPro"/>
</dbReference>
<dbReference type="PIRSF" id="PIRSF000103">
    <property type="entry name" value="HIBADH"/>
    <property type="match status" value="1"/>
</dbReference>
<evidence type="ECO:0000313" key="7">
    <source>
        <dbReference type="Proteomes" id="UP000321484"/>
    </source>
</evidence>
<dbReference type="InterPro" id="IPR048666">
    <property type="entry name" value="RedAm-like_C"/>
</dbReference>
<dbReference type="AlphaFoldDB" id="A0A511Z1Z8"/>
<evidence type="ECO:0000256" key="2">
    <source>
        <dbReference type="ARBA" id="ARBA00023002"/>
    </source>
</evidence>
<evidence type="ECO:0000259" key="4">
    <source>
        <dbReference type="Pfam" id="PF03446"/>
    </source>
</evidence>
<gene>
    <name evidence="6" type="ORF">AFE02nite_32120</name>
</gene>
<reference evidence="6 7" key="1">
    <citation type="submission" date="2019-07" db="EMBL/GenBank/DDBJ databases">
        <title>Whole genome shotgun sequence of Actinotalea fermentans NBRC 105374.</title>
        <authorList>
            <person name="Hosoyama A."/>
            <person name="Uohara A."/>
            <person name="Ohji S."/>
            <person name="Ichikawa N."/>
        </authorList>
    </citation>
    <scope>NUCLEOTIDE SEQUENCE [LARGE SCALE GENOMIC DNA]</scope>
    <source>
        <strain evidence="6 7">NBRC 105374</strain>
    </source>
</reference>
<comment type="similarity">
    <text evidence="1">Belongs to the HIBADH-related family.</text>
</comment>
<feature type="domain" description="6-phosphogluconate dehydrogenase NADP-binding" evidence="4">
    <location>
        <begin position="22"/>
        <end position="138"/>
    </location>
</feature>
<dbReference type="InterPro" id="IPR051265">
    <property type="entry name" value="HIBADH-related_NP60_sf"/>
</dbReference>
<dbReference type="InterPro" id="IPR006115">
    <property type="entry name" value="6PGDH_NADP-bd"/>
</dbReference>
<dbReference type="PANTHER" id="PTHR43580">
    <property type="entry name" value="OXIDOREDUCTASE GLYR1-RELATED"/>
    <property type="match status" value="1"/>
</dbReference>
<dbReference type="Gene3D" id="3.40.50.720">
    <property type="entry name" value="NAD(P)-binding Rossmann-like Domain"/>
    <property type="match status" value="1"/>
</dbReference>
<feature type="region of interest" description="Disordered" evidence="3">
    <location>
        <begin position="308"/>
        <end position="331"/>
    </location>
</feature>
<dbReference type="PANTHER" id="PTHR43580:SF2">
    <property type="entry name" value="CYTOKINE-LIKE NUCLEAR FACTOR N-PAC"/>
    <property type="match status" value="1"/>
</dbReference>
<keyword evidence="2" id="KW-0560">Oxidoreductase</keyword>
<comment type="caution">
    <text evidence="6">The sequence shown here is derived from an EMBL/GenBank/DDBJ whole genome shotgun (WGS) entry which is preliminary data.</text>
</comment>
<feature type="compositionally biased region" description="Basic and acidic residues" evidence="3">
    <location>
        <begin position="308"/>
        <end position="318"/>
    </location>
</feature>
<dbReference type="Pfam" id="PF21761">
    <property type="entry name" value="RedAm-like_C"/>
    <property type="match status" value="1"/>
</dbReference>
<dbReference type="SUPFAM" id="SSF48179">
    <property type="entry name" value="6-phosphogluconate dehydrogenase C-terminal domain-like"/>
    <property type="match status" value="1"/>
</dbReference>
<evidence type="ECO:0000313" key="6">
    <source>
        <dbReference type="EMBL" id="GEN81478.1"/>
    </source>
</evidence>
<accession>A0A511Z1Z8</accession>